<gene>
    <name evidence="2" type="ORF">GEV33_005837</name>
</gene>
<name>A0A8J6LC95_TENMO</name>
<feature type="compositionally biased region" description="Basic and acidic residues" evidence="1">
    <location>
        <begin position="110"/>
        <end position="130"/>
    </location>
</feature>
<organism evidence="2 3">
    <name type="scientific">Tenebrio molitor</name>
    <name type="common">Yellow mealworm beetle</name>
    <dbReference type="NCBI Taxonomy" id="7067"/>
    <lineage>
        <taxon>Eukaryota</taxon>
        <taxon>Metazoa</taxon>
        <taxon>Ecdysozoa</taxon>
        <taxon>Arthropoda</taxon>
        <taxon>Hexapoda</taxon>
        <taxon>Insecta</taxon>
        <taxon>Pterygota</taxon>
        <taxon>Neoptera</taxon>
        <taxon>Endopterygota</taxon>
        <taxon>Coleoptera</taxon>
        <taxon>Polyphaga</taxon>
        <taxon>Cucujiformia</taxon>
        <taxon>Tenebrionidae</taxon>
        <taxon>Tenebrio</taxon>
    </lineage>
</organism>
<dbReference type="Proteomes" id="UP000719412">
    <property type="component" value="Unassembled WGS sequence"/>
</dbReference>
<feature type="region of interest" description="Disordered" evidence="1">
    <location>
        <begin position="103"/>
        <end position="151"/>
    </location>
</feature>
<dbReference type="AlphaFoldDB" id="A0A8J6LC95"/>
<accession>A0A8J6LC95</accession>
<dbReference type="EMBL" id="JABDTM020020627">
    <property type="protein sequence ID" value="KAH0816954.1"/>
    <property type="molecule type" value="Genomic_DNA"/>
</dbReference>
<evidence type="ECO:0000313" key="3">
    <source>
        <dbReference type="Proteomes" id="UP000719412"/>
    </source>
</evidence>
<evidence type="ECO:0000256" key="1">
    <source>
        <dbReference type="SAM" id="MobiDB-lite"/>
    </source>
</evidence>
<keyword evidence="3" id="KW-1185">Reference proteome</keyword>
<reference evidence="2" key="2">
    <citation type="submission" date="2021-08" db="EMBL/GenBank/DDBJ databases">
        <authorList>
            <person name="Eriksson T."/>
        </authorList>
    </citation>
    <scope>NUCLEOTIDE SEQUENCE</scope>
    <source>
        <strain evidence="2">Stoneville</strain>
        <tissue evidence="2">Whole head</tissue>
    </source>
</reference>
<comment type="caution">
    <text evidence="2">The sequence shown here is derived from an EMBL/GenBank/DDBJ whole genome shotgun (WGS) entry which is preliminary data.</text>
</comment>
<sequence length="151" mass="17279">MNLQLNDNYLFKARGHSTTNSKMRFAGASTALDEVSDFRIFNLGTALCDKACCACVVLRNQKCAFPVVLHVHVSRQVYRHGAGLFTSKFYQAGIFRFWTVKSRSKKKDRKKDGVEKKKMTFRQVTKEEKGPNIAVRSPIAEKRRRESESEV</sequence>
<proteinExistence type="predicted"/>
<evidence type="ECO:0000313" key="2">
    <source>
        <dbReference type="EMBL" id="KAH0816954.1"/>
    </source>
</evidence>
<reference evidence="2" key="1">
    <citation type="journal article" date="2020" name="J Insects Food Feed">
        <title>The yellow mealworm (Tenebrio molitor) genome: a resource for the emerging insects as food and feed industry.</title>
        <authorList>
            <person name="Eriksson T."/>
            <person name="Andere A."/>
            <person name="Kelstrup H."/>
            <person name="Emery V."/>
            <person name="Picard C."/>
        </authorList>
    </citation>
    <scope>NUCLEOTIDE SEQUENCE</scope>
    <source>
        <strain evidence="2">Stoneville</strain>
        <tissue evidence="2">Whole head</tissue>
    </source>
</reference>
<protein>
    <submittedName>
        <fullName evidence="2">Uncharacterized protein</fullName>
    </submittedName>
</protein>
<feature type="compositionally biased region" description="Basic and acidic residues" evidence="1">
    <location>
        <begin position="139"/>
        <end position="151"/>
    </location>
</feature>